<proteinExistence type="predicted"/>
<dbReference type="Proteomes" id="UP000192847">
    <property type="component" value="Unassembled WGS sequence"/>
</dbReference>
<dbReference type="RefSeq" id="WP_023874622.1">
    <property type="nucleotide sequence ID" value="NZ_MVIL01000003.1"/>
</dbReference>
<evidence type="ECO:0008006" key="3">
    <source>
        <dbReference type="Google" id="ProtNLM"/>
    </source>
</evidence>
<gene>
    <name evidence="1" type="ORF">BST46_01895</name>
</gene>
<organism evidence="1 2">
    <name type="scientific">Mycobacterium timonense</name>
    <dbReference type="NCBI Taxonomy" id="701043"/>
    <lineage>
        <taxon>Bacteria</taxon>
        <taxon>Bacillati</taxon>
        <taxon>Actinomycetota</taxon>
        <taxon>Actinomycetes</taxon>
        <taxon>Mycobacteriales</taxon>
        <taxon>Mycobacteriaceae</taxon>
        <taxon>Mycobacterium</taxon>
        <taxon>Mycobacterium avium complex (MAC)</taxon>
    </lineage>
</organism>
<dbReference type="EMBL" id="MVIL01000003">
    <property type="protein sequence ID" value="ORB81774.1"/>
    <property type="molecule type" value="Genomic_DNA"/>
</dbReference>
<protein>
    <recommendedName>
        <fullName evidence="3">DUF3168 domain-containing protein</fullName>
    </recommendedName>
</protein>
<keyword evidence="2" id="KW-1185">Reference proteome</keyword>
<comment type="caution">
    <text evidence="1">The sequence shown here is derived from an EMBL/GenBank/DDBJ whole genome shotgun (WGS) entry which is preliminary data.</text>
</comment>
<name>A0ABX3TSF7_9MYCO</name>
<accession>A0ABX3TSF7</accession>
<sequence length="144" mass="15495">MSRGAVFSLLRADDQLAALGGPGFTIVAEYDADQRPNGAGGFLVICWRTTDYATEIQDNAAQHFELWAHWPIANSTDFGRLDALLDRCDDIFKAVNEAGTPVNGGDGRQLEYVGLAGRGIDITDESYETISKSAAYFAIGSKTA</sequence>
<evidence type="ECO:0000313" key="2">
    <source>
        <dbReference type="Proteomes" id="UP000192847"/>
    </source>
</evidence>
<evidence type="ECO:0000313" key="1">
    <source>
        <dbReference type="EMBL" id="ORB81774.1"/>
    </source>
</evidence>
<reference evidence="1 2" key="1">
    <citation type="submission" date="2017-02" db="EMBL/GenBank/DDBJ databases">
        <title>The new phylogeny of genus Mycobacterium.</title>
        <authorList>
            <person name="Tortoli E."/>
            <person name="Trovato A."/>
            <person name="Cirillo D.M."/>
        </authorList>
    </citation>
    <scope>NUCLEOTIDE SEQUENCE [LARGE SCALE GENOMIC DNA]</scope>
    <source>
        <strain evidence="1 2">CCUG 56329</strain>
    </source>
</reference>